<protein>
    <submittedName>
        <fullName evidence="1">DUF1667 domain-containing protein</fullName>
    </submittedName>
</protein>
<dbReference type="AlphaFoldDB" id="A0A7C3IIL4"/>
<reference evidence="1" key="1">
    <citation type="journal article" date="2020" name="mSystems">
        <title>Genome- and Community-Level Interaction Insights into Carbon Utilization and Element Cycling Functions of Hydrothermarchaeota in Hydrothermal Sediment.</title>
        <authorList>
            <person name="Zhou Z."/>
            <person name="Liu Y."/>
            <person name="Xu W."/>
            <person name="Pan J."/>
            <person name="Luo Z.H."/>
            <person name="Li M."/>
        </authorList>
    </citation>
    <scope>NUCLEOTIDE SEQUENCE [LARGE SCALE GENOMIC DNA]</scope>
    <source>
        <strain evidence="1">SpSt-503</strain>
    </source>
</reference>
<gene>
    <name evidence="1" type="ORF">ENS59_04235</name>
</gene>
<sequence length="140" mass="15453">MRRELTCIVCPIGCSLTVTEKEQGEFEVTGNRCPRGAAYAVEEITAPKRVVTATCRLGPAGACSESESKDPIYQRMRRHGLCDPRRLPVKTSGPCPKEYIDELLNTIYHTQVTPPVQRGAVIIKNWKNLGLDVVAARALD</sequence>
<name>A0A7C3IIL4_9SPIR</name>
<accession>A0A7C3IIL4</accession>
<organism evidence="1">
    <name type="scientific">Gracilinema caldarium</name>
    <dbReference type="NCBI Taxonomy" id="215591"/>
    <lineage>
        <taxon>Bacteria</taxon>
        <taxon>Pseudomonadati</taxon>
        <taxon>Spirochaetota</taxon>
        <taxon>Spirochaetia</taxon>
        <taxon>Spirochaetales</taxon>
        <taxon>Breznakiellaceae</taxon>
        <taxon>Gracilinema</taxon>
    </lineage>
</organism>
<dbReference type="InterPro" id="IPR036593">
    <property type="entry name" value="CPE0013-like_sf"/>
</dbReference>
<dbReference type="PANTHER" id="PTHR39450:SF1">
    <property type="entry name" value="DUF1667 DOMAIN-CONTAINING PROTEIN"/>
    <property type="match status" value="1"/>
</dbReference>
<comment type="caution">
    <text evidence="1">The sequence shown here is derived from an EMBL/GenBank/DDBJ whole genome shotgun (WGS) entry which is preliminary data.</text>
</comment>
<evidence type="ECO:0000313" key="1">
    <source>
        <dbReference type="EMBL" id="HFH28707.1"/>
    </source>
</evidence>
<dbReference type="SUPFAM" id="SSF160148">
    <property type="entry name" value="CPE0013-like"/>
    <property type="match status" value="1"/>
</dbReference>
<dbReference type="Pfam" id="PF07892">
    <property type="entry name" value="DUF1667"/>
    <property type="match status" value="1"/>
</dbReference>
<proteinExistence type="predicted"/>
<dbReference type="InterPro" id="IPR012460">
    <property type="entry name" value="DUF1667"/>
</dbReference>
<dbReference type="EMBL" id="DSVL01000129">
    <property type="protein sequence ID" value="HFH28707.1"/>
    <property type="molecule type" value="Genomic_DNA"/>
</dbReference>
<dbReference type="Gene3D" id="3.10.530.10">
    <property type="entry name" value="CPE0013-like"/>
    <property type="match status" value="1"/>
</dbReference>
<dbReference type="PANTHER" id="PTHR39450">
    <property type="entry name" value="MOLYBDOPTERIN OXIDOREDUCTASE, 4FE-4S CLUSTER-BINDING SUBUNIT"/>
    <property type="match status" value="1"/>
</dbReference>